<evidence type="ECO:0000259" key="1">
    <source>
        <dbReference type="Pfam" id="PF03992"/>
    </source>
</evidence>
<proteinExistence type="predicted"/>
<dbReference type="Pfam" id="PF03992">
    <property type="entry name" value="ABM"/>
    <property type="match status" value="1"/>
</dbReference>
<dbReference type="SUPFAM" id="SSF54909">
    <property type="entry name" value="Dimeric alpha+beta barrel"/>
    <property type="match status" value="1"/>
</dbReference>
<gene>
    <name evidence="2" type="ORF">LTR62_001879</name>
</gene>
<dbReference type="EMBL" id="JAVRRL010000141">
    <property type="protein sequence ID" value="KAK5107095.1"/>
    <property type="molecule type" value="Genomic_DNA"/>
</dbReference>
<dbReference type="InterPro" id="IPR007138">
    <property type="entry name" value="ABM_dom"/>
</dbReference>
<dbReference type="Proteomes" id="UP001310890">
    <property type="component" value="Unassembled WGS sequence"/>
</dbReference>
<evidence type="ECO:0000313" key="3">
    <source>
        <dbReference type="Proteomes" id="UP001310890"/>
    </source>
</evidence>
<feature type="domain" description="ABM" evidence="1">
    <location>
        <begin position="8"/>
        <end position="82"/>
    </location>
</feature>
<reference evidence="2" key="1">
    <citation type="submission" date="2023-08" db="EMBL/GenBank/DDBJ databases">
        <title>Black Yeasts Isolated from many extreme environments.</title>
        <authorList>
            <person name="Coleine C."/>
            <person name="Stajich J.E."/>
            <person name="Selbmann L."/>
        </authorList>
    </citation>
    <scope>NUCLEOTIDE SEQUENCE</scope>
    <source>
        <strain evidence="2">CCFEE 5401</strain>
    </source>
</reference>
<organism evidence="2 3">
    <name type="scientific">Meristemomyces frigidus</name>
    <dbReference type="NCBI Taxonomy" id="1508187"/>
    <lineage>
        <taxon>Eukaryota</taxon>
        <taxon>Fungi</taxon>
        <taxon>Dikarya</taxon>
        <taxon>Ascomycota</taxon>
        <taxon>Pezizomycotina</taxon>
        <taxon>Dothideomycetes</taxon>
        <taxon>Dothideomycetidae</taxon>
        <taxon>Mycosphaerellales</taxon>
        <taxon>Teratosphaeriaceae</taxon>
        <taxon>Meristemomyces</taxon>
    </lineage>
</organism>
<dbReference type="InterPro" id="IPR011008">
    <property type="entry name" value="Dimeric_a/b-barrel"/>
</dbReference>
<accession>A0AAN7T912</accession>
<name>A0AAN7T912_9PEZI</name>
<dbReference type="AlphaFoldDB" id="A0AAN7T912"/>
<sequence>MSQAHIFAIFTPAPGKTERVRDLLKAQSSAVHQKESYAVRFLLTEKAGENGADAEFWLFETYESMEATEQHVTEPHFKTMIEALEKESMLAKPPVVAKTRTVAGFDVDRAFSGA</sequence>
<protein>
    <recommendedName>
        <fullName evidence="1">ABM domain-containing protein</fullName>
    </recommendedName>
</protein>
<comment type="caution">
    <text evidence="2">The sequence shown here is derived from an EMBL/GenBank/DDBJ whole genome shotgun (WGS) entry which is preliminary data.</text>
</comment>
<dbReference type="Gene3D" id="3.30.70.100">
    <property type="match status" value="1"/>
</dbReference>
<evidence type="ECO:0000313" key="2">
    <source>
        <dbReference type="EMBL" id="KAK5107095.1"/>
    </source>
</evidence>